<evidence type="ECO:0000313" key="3">
    <source>
        <dbReference type="Proteomes" id="UP000019062"/>
    </source>
</evidence>
<proteinExistence type="predicted"/>
<accession>W4EXK9</accession>
<dbReference type="RefSeq" id="WP_038184811.1">
    <property type="nucleotide sequence ID" value="NZ_ASQA01000018.1"/>
</dbReference>
<dbReference type="PANTHER" id="PTHR36933">
    <property type="entry name" value="SLL0788 PROTEIN"/>
    <property type="match status" value="1"/>
</dbReference>
<dbReference type="Pfam" id="PF03713">
    <property type="entry name" value="DUF305"/>
    <property type="match status" value="1"/>
</dbReference>
<dbReference type="InterPro" id="IPR012347">
    <property type="entry name" value="Ferritin-like"/>
</dbReference>
<dbReference type="PATRIC" id="fig|1227360.4.peg.2346"/>
<dbReference type="InterPro" id="IPR005183">
    <property type="entry name" value="DUF305_CopM-like"/>
</dbReference>
<dbReference type="Gene3D" id="1.20.1260.10">
    <property type="match status" value="1"/>
</dbReference>
<dbReference type="eggNOG" id="COG3544">
    <property type="taxonomic scope" value="Bacteria"/>
</dbReference>
<dbReference type="PANTHER" id="PTHR36933:SF1">
    <property type="entry name" value="SLL0788 PROTEIN"/>
    <property type="match status" value="1"/>
</dbReference>
<dbReference type="EMBL" id="ASQA01000018">
    <property type="protein sequence ID" value="ETT85318.1"/>
    <property type="molecule type" value="Genomic_DNA"/>
</dbReference>
<protein>
    <recommendedName>
        <fullName evidence="1">DUF305 domain-containing protein</fullName>
    </recommendedName>
</protein>
<evidence type="ECO:0000259" key="1">
    <source>
        <dbReference type="Pfam" id="PF03713"/>
    </source>
</evidence>
<reference evidence="2 3" key="1">
    <citation type="journal article" date="2014" name="BMC Genomics">
        <title>Genomic comparison of sporeforming bacilli isolated from milk.</title>
        <authorList>
            <person name="Moreno Switt A.I."/>
            <person name="Andrus A.D."/>
            <person name="Ranieri M.L."/>
            <person name="Orsi R.H."/>
            <person name="Ivy R."/>
            <person name="den Bakker H.C."/>
            <person name="Martin N.H."/>
            <person name="Wiedmann M."/>
            <person name="Boor K.J."/>
        </authorList>
    </citation>
    <scope>NUCLEOTIDE SEQUENCE [LARGE SCALE GENOMIC DNA]</scope>
    <source>
        <strain evidence="2 3">FSL R5-213</strain>
    </source>
</reference>
<organism evidence="2 3">
    <name type="scientific">Viridibacillus arenosi FSL R5-213</name>
    <dbReference type="NCBI Taxonomy" id="1227360"/>
    <lineage>
        <taxon>Bacteria</taxon>
        <taxon>Bacillati</taxon>
        <taxon>Bacillota</taxon>
        <taxon>Bacilli</taxon>
        <taxon>Bacillales</taxon>
        <taxon>Caryophanaceae</taxon>
        <taxon>Viridibacillus</taxon>
    </lineage>
</organism>
<dbReference type="AlphaFoldDB" id="W4EXK9"/>
<gene>
    <name evidence="2" type="ORF">C176_11494</name>
</gene>
<keyword evidence="3" id="KW-1185">Reference proteome</keyword>
<feature type="domain" description="DUF305" evidence="1">
    <location>
        <begin position="43"/>
        <end position="186"/>
    </location>
</feature>
<dbReference type="Proteomes" id="UP000019062">
    <property type="component" value="Unassembled WGS sequence"/>
</dbReference>
<comment type="caution">
    <text evidence="2">The sequence shown here is derived from an EMBL/GenBank/DDBJ whole genome shotgun (WGS) entry which is preliminary data.</text>
</comment>
<evidence type="ECO:0000313" key="2">
    <source>
        <dbReference type="EMBL" id="ETT85318.1"/>
    </source>
</evidence>
<name>W4EXK9_9BACL</name>
<sequence>MNSNCPLSLSIVTKKYLRAYYKILDTMIKDMTSVILTKSISDNFIMQMIPHHRAAIEMSKNILRYTTNLELQSIATNIISEQTKSITNMQAIQNKCSKITNTDYENTYYMNEFKVISDMMFNEMCSAQITNDVNANFVREMIPHHEGAVRMSYNVLMFNICPELKPILYAIISSQCKGIQQMQQLLWHLDRC</sequence>